<protein>
    <submittedName>
        <fullName evidence="1">Sporulation-induced protein</fullName>
    </submittedName>
</protein>
<gene>
    <name evidence="1" type="primary">SIT4</name>
    <name evidence="1" type="ORF">IWW38_001535</name>
</gene>
<keyword evidence="2" id="KW-1185">Reference proteome</keyword>
<organism evidence="1 2">
    <name type="scientific">Coemansia aciculifera</name>
    <dbReference type="NCBI Taxonomy" id="417176"/>
    <lineage>
        <taxon>Eukaryota</taxon>
        <taxon>Fungi</taxon>
        <taxon>Fungi incertae sedis</taxon>
        <taxon>Zoopagomycota</taxon>
        <taxon>Kickxellomycotina</taxon>
        <taxon>Kickxellomycetes</taxon>
        <taxon>Kickxellales</taxon>
        <taxon>Kickxellaceae</taxon>
        <taxon>Coemansia</taxon>
    </lineage>
</organism>
<name>A0ACC1M715_9FUNG</name>
<evidence type="ECO:0000313" key="2">
    <source>
        <dbReference type="Proteomes" id="UP001139981"/>
    </source>
</evidence>
<dbReference type="EMBL" id="JANBVB010000082">
    <property type="protein sequence ID" value="KAJ2898022.1"/>
    <property type="molecule type" value="Genomic_DNA"/>
</dbReference>
<sequence length="1372" mass="147463">MLWRFGLQHASNIDKLLDKEDLTLEEVLSEPDLLQEVREQNPKVLTYLVLPVNLRQMVEYIATEEFFKFSKMAATSCEVLCSNSMAFAESLVASYATRDFCESDEEEEDDDDDDEEGGEGEESDADERQQKNTIGPRSPISASSSSPPRQQHLLELLWGIMRLPSGQVDALQATYFSRVMCSVLQRKPYETLDFIRSQGDAVPLFLAHLGVSAIVDLLLKVISLEELENGPGIIAWLSEYRLVPMLVNRLGPDSDPETHSLAAQVLLDIIAISQCNNPAQPTIGANALIEELKSEATVTQLADYMLDRDAPHATSTLINCVYIFIELIRRNYSDSTNGGDSPASLDINHHEEDDEGSPVAGGGSRMPHVDLSDMMRVLAQRTGDLVALLKNPRSATKPVPTTQGMREPLGFERLRICELFAELLHCSNMPRLNQQPINPDGEATAQVNDSPTTTSAGIANDGEFVDGTGSVYSDVAQVVSEPRDHDSSNTAVGQLLKWNLIEHKVLATCVDLFFQFSLNNFLHSVVYDIMHQVLNLPLSLECNVALIVVAFRDVRITSRIAQACAANDEVCRLPRGVRLGYMGHLTGIGEEVARLLELSGAALEPLIAPYIDGDEWLDYVARTLQEVRDRDQQPLGGERPGGNDSMTGGGLIGSIGDIDESLAASANGGSNQVFVSRMGLVDPLSNESYGPEDDDEDDEDYDDDDDDEELDDHSEYSSPSSRRGGGGGRYHRDAAGASGSSSSNSSSKSMYPNEEDGDESGIDYVNAHRSYFNNPSVTHDDEFIIKDDDEDEDAGLVDDSRVDDDDDDGIGPAGRIGRYRSHQNESTSCEPAAIPKSVDDGDDDGDDDASEMGHMNDFMSNRAADLADVARSQQQSSTVTAVKKPADDQDGGGGGGGSEDKKEEEEEEEEEAKPERRRQVIRLSFDGSAHTTGGGYCDVGDEEDEDHASLPSYLLSLSSSVPPLSPTCAIEDQQPLPPPPETPPRPTPQQTMAFVPPPLLPSYLPPAISKLKAKQQQAFAAAAAAAANGCEPKGRLQDLLYRESKQRSLSSSELDNIVPADIGDMTPSAKAASAAAGAASSSLANPYDDQVGGGGRLDKSFAVRRQRSRSQSAGVGITREMVIQAASQGQFPYLDAKTCEFVGQLRSDTVKMGGAAANGSSPGASTSFAPSSSASSPTVKAANSTTGGLRSSSLRFLPMEASSSSSDSSSSDGTANDLDVSGICISDTDDTPFTFACVTPPQQQQPPSSSALAVPANTLRVVTANDNDDDDDEDTGSRAWRKRQHNRRRGGSTKAKDGGSGGRGRAMMAPAVDDDESTDWADFTTATAKTTEPAPTSSVHRSAKRKSPPSATVPQSANDIDLLTDKLKKQLN</sequence>
<accession>A0ACC1M715</accession>
<reference evidence="1" key="1">
    <citation type="submission" date="2022-07" db="EMBL/GenBank/DDBJ databases">
        <title>Phylogenomic reconstructions and comparative analyses of Kickxellomycotina fungi.</title>
        <authorList>
            <person name="Reynolds N.K."/>
            <person name="Stajich J.E."/>
            <person name="Barry K."/>
            <person name="Grigoriev I.V."/>
            <person name="Crous P."/>
            <person name="Smith M.E."/>
        </authorList>
    </citation>
    <scope>NUCLEOTIDE SEQUENCE</scope>
    <source>
        <strain evidence="1">CBS 190363</strain>
    </source>
</reference>
<comment type="caution">
    <text evidence="1">The sequence shown here is derived from an EMBL/GenBank/DDBJ whole genome shotgun (WGS) entry which is preliminary data.</text>
</comment>
<dbReference type="Proteomes" id="UP001139981">
    <property type="component" value="Unassembled WGS sequence"/>
</dbReference>
<proteinExistence type="predicted"/>
<evidence type="ECO:0000313" key="1">
    <source>
        <dbReference type="EMBL" id="KAJ2898022.1"/>
    </source>
</evidence>